<keyword evidence="2" id="KW-1185">Reference proteome</keyword>
<accession>A0ABT3ZDQ4</accession>
<comment type="caution">
    <text evidence="1">The sequence shown here is derived from an EMBL/GenBank/DDBJ whole genome shotgun (WGS) entry which is preliminary data.</text>
</comment>
<dbReference type="RefSeq" id="WP_267655373.1">
    <property type="nucleotide sequence ID" value="NZ_JAOVZR010000001.1"/>
</dbReference>
<reference evidence="1" key="1">
    <citation type="submission" date="2022-10" db="EMBL/GenBank/DDBJ databases">
        <title>Hoeflea sp. G2-23, isolated from marine algae.</title>
        <authorList>
            <person name="Kristyanto S."/>
            <person name="Kim J.M."/>
            <person name="Jeon C.O."/>
        </authorList>
    </citation>
    <scope>NUCLEOTIDE SEQUENCE</scope>
    <source>
        <strain evidence="1">G2-23</strain>
    </source>
</reference>
<evidence type="ECO:0000313" key="2">
    <source>
        <dbReference type="Proteomes" id="UP001073227"/>
    </source>
</evidence>
<name>A0ABT3ZDQ4_9HYPH</name>
<organism evidence="1 2">
    <name type="scientific">Hoeflea algicola</name>
    <dbReference type="NCBI Taxonomy" id="2983763"/>
    <lineage>
        <taxon>Bacteria</taxon>
        <taxon>Pseudomonadati</taxon>
        <taxon>Pseudomonadota</taxon>
        <taxon>Alphaproteobacteria</taxon>
        <taxon>Hyphomicrobiales</taxon>
        <taxon>Rhizobiaceae</taxon>
        <taxon>Hoeflea</taxon>
    </lineage>
</organism>
<sequence>MTASLASFLPDFELSGIRSFHAPTQNSAPAGDSGESRIDLEAIRNEARAEGEAAARAELARSHAAEREAEATRHALELEVLRAELEAMAAETIPQAIAARSADIAELIAGDVADILAPLLDQAVRSHMLAGLAGEIRAALDLDNAGQISVSGPEGMIESLREALGADADRVVMRQTDGIDFDVEVDRTRFASRIREWSKTLAESLA</sequence>
<evidence type="ECO:0000313" key="1">
    <source>
        <dbReference type="EMBL" id="MCY0149930.1"/>
    </source>
</evidence>
<dbReference type="EMBL" id="JAOVZR010000001">
    <property type="protein sequence ID" value="MCY0149930.1"/>
    <property type="molecule type" value="Genomic_DNA"/>
</dbReference>
<protein>
    <recommendedName>
        <fullName evidence="3">Flagellar assembly protein FliH/Type III secretion system HrpE domain-containing protein</fullName>
    </recommendedName>
</protein>
<dbReference type="Proteomes" id="UP001073227">
    <property type="component" value="Unassembled WGS sequence"/>
</dbReference>
<proteinExistence type="predicted"/>
<gene>
    <name evidence="1" type="ORF">OEG84_20060</name>
</gene>
<evidence type="ECO:0008006" key="3">
    <source>
        <dbReference type="Google" id="ProtNLM"/>
    </source>
</evidence>